<sequence>MTIEEKEEKMTSTIKLKLDEIDYRITSIISYYHENMKLRDNTYKNTIITSFTEPLLNSETSIITDSETLEMLYVWTGPTRYMEINDFFIKK</sequence>
<dbReference type="EMBL" id="FOIU01000002">
    <property type="protein sequence ID" value="SEW45543.1"/>
    <property type="molecule type" value="Genomic_DNA"/>
</dbReference>
<evidence type="ECO:0000313" key="1">
    <source>
        <dbReference type="EMBL" id="SEW45543.1"/>
    </source>
</evidence>
<dbReference type="RefSeq" id="WP_089794534.1">
    <property type="nucleotide sequence ID" value="NZ_FOIU01000002.1"/>
</dbReference>
<organism evidence="1 2">
    <name type="scientific">Chryseobacterium wanjuense</name>
    <dbReference type="NCBI Taxonomy" id="356305"/>
    <lineage>
        <taxon>Bacteria</taxon>
        <taxon>Pseudomonadati</taxon>
        <taxon>Bacteroidota</taxon>
        <taxon>Flavobacteriia</taxon>
        <taxon>Flavobacteriales</taxon>
        <taxon>Weeksellaceae</taxon>
        <taxon>Chryseobacterium group</taxon>
        <taxon>Chryseobacterium</taxon>
    </lineage>
</organism>
<dbReference type="AlphaFoldDB" id="A0A1I0RVK9"/>
<name>A0A1I0RVK9_9FLAO</name>
<dbReference type="OrthoDB" id="1263244at2"/>
<keyword evidence="2" id="KW-1185">Reference proteome</keyword>
<proteinExistence type="predicted"/>
<gene>
    <name evidence="1" type="ORF">SAMN05421841_3343</name>
</gene>
<reference evidence="2" key="1">
    <citation type="submission" date="2016-10" db="EMBL/GenBank/DDBJ databases">
        <authorList>
            <person name="Varghese N."/>
            <person name="Submissions S."/>
        </authorList>
    </citation>
    <scope>NUCLEOTIDE SEQUENCE [LARGE SCALE GENOMIC DNA]</scope>
    <source>
        <strain evidence="2">DSM 17724</strain>
    </source>
</reference>
<dbReference type="Proteomes" id="UP000199469">
    <property type="component" value="Unassembled WGS sequence"/>
</dbReference>
<accession>A0A1I0RVK9</accession>
<protein>
    <submittedName>
        <fullName evidence="1">Uncharacterized protein</fullName>
    </submittedName>
</protein>
<evidence type="ECO:0000313" key="2">
    <source>
        <dbReference type="Proteomes" id="UP000199469"/>
    </source>
</evidence>
<dbReference type="STRING" id="356305.SAMN05421841_3343"/>